<dbReference type="InterPro" id="IPR023211">
    <property type="entry name" value="DNA_pol_palm_dom_sf"/>
</dbReference>
<organism evidence="9 10">
    <name type="scientific">Fonsecaea erecta</name>
    <dbReference type="NCBI Taxonomy" id="1367422"/>
    <lineage>
        <taxon>Eukaryota</taxon>
        <taxon>Fungi</taxon>
        <taxon>Dikarya</taxon>
        <taxon>Ascomycota</taxon>
        <taxon>Pezizomycotina</taxon>
        <taxon>Eurotiomycetes</taxon>
        <taxon>Chaetothyriomycetidae</taxon>
        <taxon>Chaetothyriales</taxon>
        <taxon>Herpotrichiellaceae</taxon>
        <taxon>Fonsecaea</taxon>
    </lineage>
</organism>
<reference evidence="9 10" key="1">
    <citation type="submission" date="2016-04" db="EMBL/GenBank/DDBJ databases">
        <title>Draft genome of Fonsecaea erecta CBS 125763.</title>
        <authorList>
            <person name="Weiss V.A."/>
            <person name="Vicente V.A."/>
            <person name="Raittz R.T."/>
            <person name="Moreno L.F."/>
            <person name="De Souza E.M."/>
            <person name="Pedrosa F.O."/>
            <person name="Steffens M.B."/>
            <person name="Faoro H."/>
            <person name="Tadra-Sfeir M.Z."/>
            <person name="Najafzadeh M.J."/>
            <person name="Felipe M.S."/>
            <person name="Teixeira M."/>
            <person name="Sun J."/>
            <person name="Xi L."/>
            <person name="Gomes R."/>
            <person name="De Azevedo C.M."/>
            <person name="Salgado C.G."/>
            <person name="Da Silva M.B."/>
            <person name="Nascimento M.F."/>
            <person name="Queiroz-Telles F."/>
            <person name="Attili D.S."/>
            <person name="Gorbushina A."/>
        </authorList>
    </citation>
    <scope>NUCLEOTIDE SEQUENCE [LARGE SCALE GENOMIC DNA]</scope>
    <source>
        <strain evidence="9 10">CBS 125763</strain>
    </source>
</reference>
<dbReference type="InterPro" id="IPR006134">
    <property type="entry name" value="DNA-dir_DNA_pol_B_multi_dom"/>
</dbReference>
<keyword evidence="2" id="KW-0808">Transferase</keyword>
<dbReference type="EC" id="2.7.7.7" evidence="1"/>
<dbReference type="PANTHER" id="PTHR10322">
    <property type="entry name" value="DNA POLYMERASE CATALYTIC SUBUNIT"/>
    <property type="match status" value="1"/>
</dbReference>
<dbReference type="GeneID" id="30015917"/>
<dbReference type="GO" id="GO:0003677">
    <property type="term" value="F:DNA binding"/>
    <property type="evidence" value="ECO:0007669"/>
    <property type="project" value="UniProtKB-KW"/>
</dbReference>
<accession>A0A178Z3C3</accession>
<name>A0A178Z3C3_9EURO</name>
<dbReference type="STRING" id="1367422.A0A178Z3C3"/>
<feature type="region of interest" description="Disordered" evidence="7">
    <location>
        <begin position="185"/>
        <end position="212"/>
    </location>
</feature>
<evidence type="ECO:0000256" key="7">
    <source>
        <dbReference type="SAM" id="MobiDB-lite"/>
    </source>
</evidence>
<dbReference type="InterPro" id="IPR050240">
    <property type="entry name" value="DNA_pol_type-B"/>
</dbReference>
<evidence type="ECO:0000256" key="3">
    <source>
        <dbReference type="ARBA" id="ARBA00022695"/>
    </source>
</evidence>
<evidence type="ECO:0000256" key="2">
    <source>
        <dbReference type="ARBA" id="ARBA00022679"/>
    </source>
</evidence>
<keyword evidence="4" id="KW-0239">DNA-directed DNA polymerase</keyword>
<dbReference type="PANTHER" id="PTHR10322:SF23">
    <property type="entry name" value="DNA POLYMERASE DELTA CATALYTIC SUBUNIT"/>
    <property type="match status" value="1"/>
</dbReference>
<comment type="caution">
    <text evidence="9">The sequence shown here is derived from an EMBL/GenBank/DDBJ whole genome shotgun (WGS) entry which is preliminary data.</text>
</comment>
<comment type="catalytic activity">
    <reaction evidence="6">
        <text>DNA(n) + a 2'-deoxyribonucleoside 5'-triphosphate = DNA(n+1) + diphosphate</text>
        <dbReference type="Rhea" id="RHEA:22508"/>
        <dbReference type="Rhea" id="RHEA-COMP:17339"/>
        <dbReference type="Rhea" id="RHEA-COMP:17340"/>
        <dbReference type="ChEBI" id="CHEBI:33019"/>
        <dbReference type="ChEBI" id="CHEBI:61560"/>
        <dbReference type="ChEBI" id="CHEBI:173112"/>
        <dbReference type="EC" id="2.7.7.7"/>
    </reaction>
</comment>
<dbReference type="SUPFAM" id="SSF56672">
    <property type="entry name" value="DNA/RNA polymerases"/>
    <property type="match status" value="1"/>
</dbReference>
<dbReference type="EMBL" id="LVYI01000015">
    <property type="protein sequence ID" value="OAP54214.1"/>
    <property type="molecule type" value="Genomic_DNA"/>
</dbReference>
<dbReference type="Pfam" id="PF00136">
    <property type="entry name" value="DNA_pol_B"/>
    <property type="match status" value="1"/>
</dbReference>
<feature type="domain" description="DNA-directed DNA polymerase family B multifunctional" evidence="8">
    <location>
        <begin position="40"/>
        <end position="175"/>
    </location>
</feature>
<evidence type="ECO:0000313" key="9">
    <source>
        <dbReference type="EMBL" id="OAP54214.1"/>
    </source>
</evidence>
<dbReference type="Gene3D" id="3.90.1600.10">
    <property type="entry name" value="Palm domain of DNA polymerase"/>
    <property type="match status" value="1"/>
</dbReference>
<evidence type="ECO:0000256" key="1">
    <source>
        <dbReference type="ARBA" id="ARBA00012417"/>
    </source>
</evidence>
<dbReference type="RefSeq" id="XP_018687581.1">
    <property type="nucleotide sequence ID" value="XM_018843254.1"/>
</dbReference>
<keyword evidence="10" id="KW-1185">Reference proteome</keyword>
<dbReference type="GO" id="GO:0006261">
    <property type="term" value="P:DNA-templated DNA replication"/>
    <property type="evidence" value="ECO:0007669"/>
    <property type="project" value="TreeGrafter"/>
</dbReference>
<proteinExistence type="predicted"/>
<gene>
    <name evidence="9" type="ORF">AYL99_11749</name>
</gene>
<sequence>MLGDRTVVFDTVQSSPMQRLVKDLMEIRNLVRSSNPMYREALKVMGNSLYGSLGYYVSPLYGPSYAASVTAIGRYCAKYTASTFRKRSMVVAYGDIDSCMVRTAREDSQVKIVAQEALDSMHSIFMGCALRMMFMEVQGFYPPAATLDKKRYCLVREDGAIKTVGVSAARKDTLSIYLRLLDADEPKKPNDNNNNDDTDDPPSSSSSSPRGLKPICYECDAYTHLDLSSGNQFKLRAPSNSSFTSRGRI</sequence>
<dbReference type="InterPro" id="IPR043502">
    <property type="entry name" value="DNA/RNA_pol_sf"/>
</dbReference>
<evidence type="ECO:0000256" key="4">
    <source>
        <dbReference type="ARBA" id="ARBA00022932"/>
    </source>
</evidence>
<protein>
    <recommendedName>
        <fullName evidence="1">DNA-directed DNA polymerase</fullName>
        <ecNumber evidence="1">2.7.7.7</ecNumber>
    </recommendedName>
</protein>
<keyword evidence="3" id="KW-0548">Nucleotidyltransferase</keyword>
<evidence type="ECO:0000259" key="8">
    <source>
        <dbReference type="Pfam" id="PF00136"/>
    </source>
</evidence>
<evidence type="ECO:0000256" key="6">
    <source>
        <dbReference type="ARBA" id="ARBA00049244"/>
    </source>
</evidence>
<dbReference type="GO" id="GO:0000166">
    <property type="term" value="F:nucleotide binding"/>
    <property type="evidence" value="ECO:0007669"/>
    <property type="project" value="InterPro"/>
</dbReference>
<evidence type="ECO:0000256" key="5">
    <source>
        <dbReference type="ARBA" id="ARBA00023125"/>
    </source>
</evidence>
<dbReference type="AlphaFoldDB" id="A0A178Z3C3"/>
<evidence type="ECO:0000313" key="10">
    <source>
        <dbReference type="Proteomes" id="UP000078343"/>
    </source>
</evidence>
<keyword evidence="5" id="KW-0238">DNA-binding</keyword>
<dbReference type="OrthoDB" id="10067381at2759"/>
<dbReference type="GO" id="GO:0003887">
    <property type="term" value="F:DNA-directed DNA polymerase activity"/>
    <property type="evidence" value="ECO:0007669"/>
    <property type="project" value="UniProtKB-KW"/>
</dbReference>
<dbReference type="Proteomes" id="UP000078343">
    <property type="component" value="Unassembled WGS sequence"/>
</dbReference>